<dbReference type="InterPro" id="IPR014016">
    <property type="entry name" value="UvrD-like_ATP-bd"/>
</dbReference>
<dbReference type="GO" id="GO:0005524">
    <property type="term" value="F:ATP binding"/>
    <property type="evidence" value="ECO:0007669"/>
    <property type="project" value="UniProtKB-KW"/>
</dbReference>
<dbReference type="EMBL" id="JAVXUO010002592">
    <property type="protein sequence ID" value="KAK2971275.1"/>
    <property type="molecule type" value="Genomic_DNA"/>
</dbReference>
<evidence type="ECO:0000256" key="1">
    <source>
        <dbReference type="ARBA" id="ARBA00022741"/>
    </source>
</evidence>
<dbReference type="GO" id="GO:0004386">
    <property type="term" value="F:helicase activity"/>
    <property type="evidence" value="ECO:0007669"/>
    <property type="project" value="UniProtKB-KW"/>
</dbReference>
<feature type="non-terminal residue" evidence="7">
    <location>
        <position position="1321"/>
    </location>
</feature>
<gene>
    <name evidence="7" type="ORF">RJ640_021768</name>
</gene>
<keyword evidence="8" id="KW-1185">Reference proteome</keyword>
<keyword evidence="4" id="KW-0067">ATP-binding</keyword>
<evidence type="ECO:0000256" key="2">
    <source>
        <dbReference type="ARBA" id="ARBA00022801"/>
    </source>
</evidence>
<keyword evidence="3" id="KW-0347">Helicase</keyword>
<dbReference type="Gene3D" id="3.40.50.300">
    <property type="entry name" value="P-loop containing nucleotide triphosphate hydrolases"/>
    <property type="match status" value="2"/>
</dbReference>
<evidence type="ECO:0000313" key="7">
    <source>
        <dbReference type="EMBL" id="KAK2971275.1"/>
    </source>
</evidence>
<feature type="domain" description="UvrD-like helicase C-terminal" evidence="6">
    <location>
        <begin position="385"/>
        <end position="469"/>
    </location>
</feature>
<dbReference type="PANTHER" id="PTHR21529:SF4">
    <property type="entry name" value="TPR AND ANKYRIN REPEAT-CONTAINING PROTEIN 1"/>
    <property type="match status" value="1"/>
</dbReference>
<evidence type="ECO:0000259" key="5">
    <source>
        <dbReference type="Pfam" id="PF00580"/>
    </source>
</evidence>
<dbReference type="InterPro" id="IPR027417">
    <property type="entry name" value="P-loop_NTPase"/>
</dbReference>
<dbReference type="Pfam" id="PF00580">
    <property type="entry name" value="UvrD-helicase"/>
    <property type="match status" value="1"/>
</dbReference>
<name>A0AA88R709_9ASTE</name>
<comment type="caution">
    <text evidence="7">The sequence shown here is derived from an EMBL/GenBank/DDBJ whole genome shotgun (WGS) entry which is preliminary data.</text>
</comment>
<feature type="domain" description="UvrD-like helicase ATP-binding" evidence="5">
    <location>
        <begin position="161"/>
        <end position="248"/>
    </location>
</feature>
<dbReference type="SUPFAM" id="SSF52540">
    <property type="entry name" value="P-loop containing nucleoside triphosphate hydrolases"/>
    <property type="match status" value="1"/>
</dbReference>
<dbReference type="InterPro" id="IPR014017">
    <property type="entry name" value="DNA_helicase_UvrD-like_C"/>
</dbReference>
<dbReference type="PANTHER" id="PTHR21529">
    <property type="entry name" value="MAMMARY TURMOR VIRUS RECEPTOR HOMOLOG 1, 2 MTVR1, 2"/>
    <property type="match status" value="1"/>
</dbReference>
<dbReference type="Pfam" id="PF13361">
    <property type="entry name" value="UvrD_C"/>
    <property type="match status" value="1"/>
</dbReference>
<evidence type="ECO:0000256" key="4">
    <source>
        <dbReference type="ARBA" id="ARBA00022840"/>
    </source>
</evidence>
<accession>A0AA88R709</accession>
<evidence type="ECO:0000313" key="8">
    <source>
        <dbReference type="Proteomes" id="UP001187471"/>
    </source>
</evidence>
<dbReference type="Proteomes" id="UP001187471">
    <property type="component" value="Unassembled WGS sequence"/>
</dbReference>
<reference evidence="7" key="1">
    <citation type="submission" date="2022-12" db="EMBL/GenBank/DDBJ databases">
        <title>Draft genome assemblies for two species of Escallonia (Escalloniales).</title>
        <authorList>
            <person name="Chanderbali A."/>
            <person name="Dervinis C."/>
            <person name="Anghel I."/>
            <person name="Soltis D."/>
            <person name="Soltis P."/>
            <person name="Zapata F."/>
        </authorList>
    </citation>
    <scope>NUCLEOTIDE SEQUENCE</scope>
    <source>
        <strain evidence="7">UCBG92.1500</strain>
        <tissue evidence="7">Leaf</tissue>
    </source>
</reference>
<sequence length="1321" mass="153248">MSRSVCGGNSSTKSGATRMDEIDHTAQFMDIPDTFVDLSPKEYPLIITFRKFLLMLDGTVGTSYFERFRDLRQTFQGNSSTSRSVILETFIRTNEVTYDRFCSSYWPHFNIRLIKKLDPSMVFTEIMSIIKGGLRAGEAHDGRLCQQDYVSISEDRVSTLSMQKREVVYKIFLEYEKKKVEYGDFDIADLVIDLHQRLKDNVFEGEEMDFVYIDEVQDLSMRQISLFKYICRNVDEGFVFSGDTAQTIARGIDFRFEDIRCLFYNEFVFGSSACATDRRSEKGRVSKFLHLSRNFRTHAGVLKLGQSVLNLIYHFFPSSVDVLSPESSLLFGEAPILLDIGNNINLMTILESSGKAGDFVGFGAEQVILVRDECQKKEICEYVGKRALVLTIMECKGLEFQDVLLYNFFSSSPFQDEWRVVYEYMEEKDMLKPSPKHFTSFSWEKHYVLCSEMKNLYVAITRTKQRLWIWENAGFSQPIFDYWKNSYLVEERQVDDAFIEEMQVASSQEEWKSRGIKLYYENNYEVAMMCFQRAGDAYWEKMAKASGLRAAADRLRASNSDMWCSYLKEAAEIFYSIDIFEAAAQCYFEIKEYKRAGTIYQQKFGESKLEKAGECFSLAKCHKLAAEAYARAISYSKSLSACIDGKLFEMGLQYIRSWKEQKTFHADKFMEADRSIEDFLQTGALHYYELKDKRTMMRFVKSFHSGDRMRIFLRNLDCLDELLLLEIESKNFLVAADIAKLKEDHVLEADIVEKAGHFREASMLILWHVFTNILHPQKGKRKPSNQDIQKKELLTKAKLIAKNHSDRFYEFVSTEAEILQKVRTSGELLEQGLEFIAHWKTKAPSGLRRINKTSHELDKTEQYLLEKCARHYYELKDKSTMMKYVKKFESVTFIREFFKGLNCLEELMVFEEELGNFLEAANIAEQKRDILRKAELLEKAGHFEEASLGILWYVLPKSLWVPKSEGWPLKQFHPKDELLTKAISCAKNLPGPICSFVCMEATVLFNTESSLSELRKYLSASQDQKSLRCEILTAWKILDAHFNLATSKYEWKATLVDNLNKHSEDMISENQASIETLVHFWNHWMEKIVGLIDYLLGNITRAVSDYARCEEFCLNYFGLQKHFLNKDNVYIVLFSDANWLKKFDPSILRRNGDLVFIESRLFASAALSYWYSVLHSVGIQVLGTLNALHLYSVKSHFSMFLQSKCLLYMFRIAKFLLNFKFPNHKYCDISNVQKYLELSVNNLLANVFHVDWRSSLTNDMISLRGKASFVDLLKEAISQSIFSKENFTFGQLGRVIMMILGSRKGTVNLHEEIMRSTEGSS</sequence>
<evidence type="ECO:0000259" key="6">
    <source>
        <dbReference type="Pfam" id="PF13361"/>
    </source>
</evidence>
<proteinExistence type="predicted"/>
<evidence type="ECO:0008006" key="9">
    <source>
        <dbReference type="Google" id="ProtNLM"/>
    </source>
</evidence>
<organism evidence="7 8">
    <name type="scientific">Escallonia rubra</name>
    <dbReference type="NCBI Taxonomy" id="112253"/>
    <lineage>
        <taxon>Eukaryota</taxon>
        <taxon>Viridiplantae</taxon>
        <taxon>Streptophyta</taxon>
        <taxon>Embryophyta</taxon>
        <taxon>Tracheophyta</taxon>
        <taxon>Spermatophyta</taxon>
        <taxon>Magnoliopsida</taxon>
        <taxon>eudicotyledons</taxon>
        <taxon>Gunneridae</taxon>
        <taxon>Pentapetalae</taxon>
        <taxon>asterids</taxon>
        <taxon>campanulids</taxon>
        <taxon>Escalloniales</taxon>
        <taxon>Escalloniaceae</taxon>
        <taxon>Escallonia</taxon>
    </lineage>
</organism>
<keyword evidence="2" id="KW-0378">Hydrolase</keyword>
<dbReference type="InterPro" id="IPR039904">
    <property type="entry name" value="TRANK1"/>
</dbReference>
<dbReference type="GO" id="GO:0016787">
    <property type="term" value="F:hydrolase activity"/>
    <property type="evidence" value="ECO:0007669"/>
    <property type="project" value="UniProtKB-KW"/>
</dbReference>
<keyword evidence="1" id="KW-0547">Nucleotide-binding</keyword>
<protein>
    <recommendedName>
        <fullName evidence="9">UvrD-like helicase ATP-binding domain-containing protein</fullName>
    </recommendedName>
</protein>
<evidence type="ECO:0000256" key="3">
    <source>
        <dbReference type="ARBA" id="ARBA00022806"/>
    </source>
</evidence>